<dbReference type="SMART" id="SM00409">
    <property type="entry name" value="IG"/>
    <property type="match status" value="2"/>
</dbReference>
<evidence type="ECO:0000256" key="4">
    <source>
        <dbReference type="ARBA" id="ARBA00023136"/>
    </source>
</evidence>
<feature type="chain" id="PRO_5044214304" description="Ig-like domain-containing protein" evidence="7">
    <location>
        <begin position="27"/>
        <end position="528"/>
    </location>
</feature>
<name>A0AAY4AA22_9TELE</name>
<reference evidence="9" key="2">
    <citation type="submission" date="2025-08" db="UniProtKB">
        <authorList>
            <consortium name="Ensembl"/>
        </authorList>
    </citation>
    <scope>IDENTIFICATION</scope>
</reference>
<keyword evidence="3 6" id="KW-1133">Transmembrane helix</keyword>
<dbReference type="RefSeq" id="XP_028837820.1">
    <property type="nucleotide sequence ID" value="XM_028981987.1"/>
</dbReference>
<keyword evidence="10" id="KW-1185">Reference proteome</keyword>
<feature type="domain" description="Ig-like" evidence="8">
    <location>
        <begin position="141"/>
        <end position="231"/>
    </location>
</feature>
<dbReference type="InterPro" id="IPR007110">
    <property type="entry name" value="Ig-like_dom"/>
</dbReference>
<reference evidence="9" key="3">
    <citation type="submission" date="2025-09" db="UniProtKB">
        <authorList>
            <consortium name="Ensembl"/>
        </authorList>
    </citation>
    <scope>IDENTIFICATION</scope>
</reference>
<dbReference type="Ensembl" id="ENSDCDT00010005888.1">
    <property type="protein sequence ID" value="ENSDCDP00010005689.1"/>
    <property type="gene ID" value="ENSDCDG00010002491.1"/>
</dbReference>
<evidence type="ECO:0000313" key="10">
    <source>
        <dbReference type="Proteomes" id="UP000694580"/>
    </source>
</evidence>
<evidence type="ECO:0000256" key="5">
    <source>
        <dbReference type="ARBA" id="ARBA00023157"/>
    </source>
</evidence>
<evidence type="ECO:0000256" key="6">
    <source>
        <dbReference type="SAM" id="Phobius"/>
    </source>
</evidence>
<sequence>MTTYSPTLNLGLLSLLSASLMLTCHCGTVPLPQSVQAVEGSCVLVPCHTESHTRVIWYMYHIRTWPKVYDVKDRANVIDQFRERTSVPGSADKGNCTLMIKNVQRSDNEVSLYVNTNPDTEGRQYDPERLVKIFVQTRHSPVIDARPSQVEGGDVLLSCSILHSCPPSPPAFQWKGLSADTGSVSTQEERIGVWRTIATAAVKATPEHNGKAVRCVTTVSSGFREMSRSVMLNIPYAPTALKVLVEKAAVKEGDSVTLICDVNSNPTPTLYMWNIINGGEVSEQKSTEKSLSVNDVSRSISLTCAARNSIGWGRSARLTLDVDFAPSILPNSSCTERGGILKCVCLAQSRPEASITWLMDGNQSFTLDSTQKGEVKSATLTGTIKLTPNVNVSCTAVNTHGTATLVMPVWPHQTTQTWIGTEYLWIIVSVCGVTLLGFVTCLCIRQKRRKIHRDSTNALATLETPLRGKLAKVEGDQGTQDIDNIYKNCNSHMSDPIYDYDIQHCYGNYCPAGNEQEEHDFNNIYLNA</sequence>
<dbReference type="InterPro" id="IPR003599">
    <property type="entry name" value="Ig_sub"/>
</dbReference>
<feature type="domain" description="Ig-like" evidence="8">
    <location>
        <begin position="238"/>
        <end position="319"/>
    </location>
</feature>
<dbReference type="InterPro" id="IPR013106">
    <property type="entry name" value="Ig_V-set"/>
</dbReference>
<gene>
    <name evidence="9" type="primary">LOC114791285</name>
</gene>
<evidence type="ECO:0000256" key="7">
    <source>
        <dbReference type="SAM" id="SignalP"/>
    </source>
</evidence>
<proteinExistence type="predicted"/>
<keyword evidence="4 6" id="KW-0472">Membrane</keyword>
<dbReference type="SUPFAM" id="SSF48726">
    <property type="entry name" value="Immunoglobulin"/>
    <property type="match status" value="4"/>
</dbReference>
<evidence type="ECO:0000313" key="9">
    <source>
        <dbReference type="Ensembl" id="ENSDCDP00010005689.1"/>
    </source>
</evidence>
<reference evidence="9 10" key="1">
    <citation type="submission" date="2020-06" db="EMBL/GenBank/DDBJ databases">
        <authorList>
            <consortium name="Wellcome Sanger Institute Data Sharing"/>
        </authorList>
    </citation>
    <scope>NUCLEOTIDE SEQUENCE [LARGE SCALE GENOMIC DNA]</scope>
</reference>
<evidence type="ECO:0000256" key="1">
    <source>
        <dbReference type="ARBA" id="ARBA00004167"/>
    </source>
</evidence>
<dbReference type="Pfam" id="PF08205">
    <property type="entry name" value="C2-set_2"/>
    <property type="match status" value="1"/>
</dbReference>
<dbReference type="PROSITE" id="PS50835">
    <property type="entry name" value="IG_LIKE"/>
    <property type="match status" value="3"/>
</dbReference>
<dbReference type="InterPro" id="IPR013162">
    <property type="entry name" value="CD80_C2-set"/>
</dbReference>
<evidence type="ECO:0000256" key="2">
    <source>
        <dbReference type="ARBA" id="ARBA00022692"/>
    </source>
</evidence>
<feature type="transmembrane region" description="Helical" evidence="6">
    <location>
        <begin position="423"/>
        <end position="444"/>
    </location>
</feature>
<dbReference type="Gene3D" id="2.60.40.10">
    <property type="entry name" value="Immunoglobulins"/>
    <property type="match status" value="4"/>
</dbReference>
<dbReference type="GO" id="GO:0016020">
    <property type="term" value="C:membrane"/>
    <property type="evidence" value="ECO:0007669"/>
    <property type="project" value="UniProtKB-SubCell"/>
</dbReference>
<feature type="domain" description="Ig-like" evidence="8">
    <location>
        <begin position="326"/>
        <end position="406"/>
    </location>
</feature>
<evidence type="ECO:0000256" key="3">
    <source>
        <dbReference type="ARBA" id="ARBA00022989"/>
    </source>
</evidence>
<comment type="subcellular location">
    <subcellularLocation>
        <location evidence="1">Membrane</location>
        <topology evidence="1">Single-pass membrane protein</topology>
    </subcellularLocation>
</comment>
<dbReference type="Pfam" id="PF07686">
    <property type="entry name" value="V-set"/>
    <property type="match status" value="1"/>
</dbReference>
<dbReference type="PANTHER" id="PTHR46484:SF1">
    <property type="entry name" value="SCHWANN CELL MYELIN PROTEIN-RELATED"/>
    <property type="match status" value="1"/>
</dbReference>
<dbReference type="InterPro" id="IPR036179">
    <property type="entry name" value="Ig-like_dom_sf"/>
</dbReference>
<dbReference type="PANTHER" id="PTHR46484">
    <property type="entry name" value="SI:CH211-171H4.5-RELATED"/>
    <property type="match status" value="1"/>
</dbReference>
<dbReference type="GeneID" id="114791285"/>
<evidence type="ECO:0000259" key="8">
    <source>
        <dbReference type="PROSITE" id="PS50835"/>
    </source>
</evidence>
<dbReference type="Proteomes" id="UP000694580">
    <property type="component" value="Chromosome 5"/>
</dbReference>
<keyword evidence="7" id="KW-0732">Signal</keyword>
<keyword evidence="2 6" id="KW-0812">Transmembrane</keyword>
<accession>A0AAY4AA22</accession>
<dbReference type="GeneTree" id="ENSGT00940000172771"/>
<organism evidence="9 10">
    <name type="scientific">Denticeps clupeoides</name>
    <name type="common">denticle herring</name>
    <dbReference type="NCBI Taxonomy" id="299321"/>
    <lineage>
        <taxon>Eukaryota</taxon>
        <taxon>Metazoa</taxon>
        <taxon>Chordata</taxon>
        <taxon>Craniata</taxon>
        <taxon>Vertebrata</taxon>
        <taxon>Euteleostomi</taxon>
        <taxon>Actinopterygii</taxon>
        <taxon>Neopterygii</taxon>
        <taxon>Teleostei</taxon>
        <taxon>Clupei</taxon>
        <taxon>Clupeiformes</taxon>
        <taxon>Denticipitoidei</taxon>
        <taxon>Denticipitidae</taxon>
        <taxon>Denticeps</taxon>
    </lineage>
</organism>
<keyword evidence="5" id="KW-1015">Disulfide bond</keyword>
<dbReference type="InterPro" id="IPR013783">
    <property type="entry name" value="Ig-like_fold"/>
</dbReference>
<feature type="signal peptide" evidence="7">
    <location>
        <begin position="1"/>
        <end position="26"/>
    </location>
</feature>
<protein>
    <recommendedName>
        <fullName evidence="8">Ig-like domain-containing protein</fullName>
    </recommendedName>
</protein>
<dbReference type="AlphaFoldDB" id="A0AAY4AA22"/>